<keyword evidence="4" id="KW-1185">Reference proteome</keyword>
<reference evidence="3" key="1">
    <citation type="submission" date="2023-04" db="EMBL/GenBank/DDBJ databases">
        <title>Comparative genomic analysis of Cohnella hashimotonis sp. nov., isolated from the International Space Station.</title>
        <authorList>
            <person name="Venkateswaran K."/>
            <person name="Simpson A."/>
        </authorList>
    </citation>
    <scope>NUCLEOTIDE SEQUENCE</scope>
    <source>
        <strain evidence="3">F6_2S_P_1</strain>
    </source>
</reference>
<dbReference type="RefSeq" id="WP_282913110.1">
    <property type="nucleotide sequence ID" value="NZ_JAGRPV010000002.1"/>
</dbReference>
<organism evidence="3 4">
    <name type="scientific">Cohnella hashimotonis</name>
    <dbReference type="NCBI Taxonomy" id="2826895"/>
    <lineage>
        <taxon>Bacteria</taxon>
        <taxon>Bacillati</taxon>
        <taxon>Bacillota</taxon>
        <taxon>Bacilli</taxon>
        <taxon>Bacillales</taxon>
        <taxon>Paenibacillaceae</taxon>
        <taxon>Cohnella</taxon>
    </lineage>
</organism>
<name>A0ABT6TUM1_9BACL</name>
<feature type="domain" description="SLH" evidence="2">
    <location>
        <begin position="22"/>
        <end position="85"/>
    </location>
</feature>
<evidence type="ECO:0000256" key="1">
    <source>
        <dbReference type="SAM" id="SignalP"/>
    </source>
</evidence>
<proteinExistence type="predicted"/>
<protein>
    <submittedName>
        <fullName evidence="3">S-layer homology domain-containing protein</fullName>
    </submittedName>
</protein>
<evidence type="ECO:0000259" key="2">
    <source>
        <dbReference type="PROSITE" id="PS51272"/>
    </source>
</evidence>
<evidence type="ECO:0000313" key="4">
    <source>
        <dbReference type="Proteomes" id="UP001161691"/>
    </source>
</evidence>
<evidence type="ECO:0000313" key="3">
    <source>
        <dbReference type="EMBL" id="MDI4650251.1"/>
    </source>
</evidence>
<dbReference type="Pfam" id="PF00395">
    <property type="entry name" value="SLH"/>
    <property type="match status" value="2"/>
</dbReference>
<feature type="domain" description="SLH" evidence="2">
    <location>
        <begin position="86"/>
        <end position="153"/>
    </location>
</feature>
<feature type="signal peptide" evidence="1">
    <location>
        <begin position="1"/>
        <end position="27"/>
    </location>
</feature>
<feature type="chain" id="PRO_5046272361" evidence="1">
    <location>
        <begin position="28"/>
        <end position="228"/>
    </location>
</feature>
<sequence length="228" mass="23457">MKKTKQALSALTAGALLLAALGGGAAAATTDKTAAENKLKALIDAGIVSGDQNGNLNLGDNITRAQLAIIVVRAFGLESEAKPPVQTATFTDVAPGSWYSGYILSAKTLIEDNGYTLGTGNGKFNPNGNITSAEAVALLCKFLGIKPDSSTTDWASAYVKAALEKGILDATSAKGISKTKAATRETVFTYANTAFGAVKDEDGKTVYEKLKEGVGSGVYNKKENGTAP</sequence>
<dbReference type="PROSITE" id="PS51272">
    <property type="entry name" value="SLH"/>
    <property type="match status" value="2"/>
</dbReference>
<keyword evidence="1" id="KW-0732">Signal</keyword>
<gene>
    <name evidence="3" type="ORF">KB449_35305</name>
</gene>
<comment type="caution">
    <text evidence="3">The sequence shown here is derived from an EMBL/GenBank/DDBJ whole genome shotgun (WGS) entry which is preliminary data.</text>
</comment>
<dbReference type="Proteomes" id="UP001161691">
    <property type="component" value="Unassembled WGS sequence"/>
</dbReference>
<accession>A0ABT6TUM1</accession>
<dbReference type="EMBL" id="JAGRPV010000002">
    <property type="protein sequence ID" value="MDI4650251.1"/>
    <property type="molecule type" value="Genomic_DNA"/>
</dbReference>
<dbReference type="InterPro" id="IPR001119">
    <property type="entry name" value="SLH_dom"/>
</dbReference>